<dbReference type="PROSITE" id="PS50016">
    <property type="entry name" value="ZF_PHD_2"/>
    <property type="match status" value="1"/>
</dbReference>
<feature type="compositionally biased region" description="Pro residues" evidence="8">
    <location>
        <begin position="144"/>
        <end position="168"/>
    </location>
</feature>
<evidence type="ECO:0000256" key="2">
    <source>
        <dbReference type="ARBA" id="ARBA00022670"/>
    </source>
</evidence>
<feature type="region of interest" description="Disordered" evidence="8">
    <location>
        <begin position="559"/>
        <end position="590"/>
    </location>
</feature>
<keyword evidence="4 7" id="KW-0863">Zinc-finger</keyword>
<keyword evidence="2" id="KW-0645">Protease</keyword>
<feature type="compositionally biased region" description="Polar residues" evidence="8">
    <location>
        <begin position="338"/>
        <end position="349"/>
    </location>
</feature>
<dbReference type="PANTHER" id="PTHR24102">
    <property type="entry name" value="PHD FINGER PROTEIN"/>
    <property type="match status" value="1"/>
</dbReference>
<feature type="region of interest" description="Disordered" evidence="8">
    <location>
        <begin position="140"/>
        <end position="204"/>
    </location>
</feature>
<feature type="compositionally biased region" description="Low complexity" evidence="8">
    <location>
        <begin position="386"/>
        <end position="398"/>
    </location>
</feature>
<evidence type="ECO:0000256" key="7">
    <source>
        <dbReference type="PROSITE-ProRule" id="PRU00146"/>
    </source>
</evidence>
<keyword evidence="12" id="KW-1185">Reference proteome</keyword>
<feature type="region of interest" description="Disordered" evidence="8">
    <location>
        <begin position="238"/>
        <end position="444"/>
    </location>
</feature>
<keyword evidence="5" id="KW-0378">Hydrolase</keyword>
<evidence type="ECO:0000259" key="10">
    <source>
        <dbReference type="PROSITE" id="PS50600"/>
    </source>
</evidence>
<evidence type="ECO:0000256" key="4">
    <source>
        <dbReference type="ARBA" id="ARBA00022771"/>
    </source>
</evidence>
<evidence type="ECO:0000256" key="3">
    <source>
        <dbReference type="ARBA" id="ARBA00022723"/>
    </source>
</evidence>
<sequence>MSADGFLDRESTKEILAAPESRGWPFYGFLKVVIQRQQVAAATPSVANQSTDPIETFKRLNAEQQRSFLTALLKQLSGGKRYVFHNRPKPYWWPDSVDHSGVNVLKEPEREELYKHLVDLLSSESVPEVTFEKFQKAVDQLRQTPPPPHGRPPPPYTQQYGMPPPPLAVDPAASPWSTSASTFSQQYTMPPPPPVGNPAAAPWSTSAATYSQQYGMPPPPPACNPAAAPWSTSAATYSQQYGMPQPPPAGNPAAAPRSTSDATYSQQYGMPPPPPAGNPAAPPRSTSDATFSQQYTMPPPLPACNPAAAPWSTSAATYSQQYGMPPPPPAGNPAAAPRSTSDATFSQQYGMPPPPPAGNPAASPQSTSVATLPQQYTMPPPPPAGNPAAAPRSTSAATLPQQYTMPPPPPAGNPAAAPSKVASLPSKRAASNDTVKTKAPGRRQSQMYGFAHQTGPMLNYAALNPPSIDDPCMTCGRRSGTALMLVCDRCNKCYHTFCLSMLPYPPPGDWICSRCVEAKRNPVTSSPTDKPKYNQDSAQLAPVPEDAELEDDLPLAQLAPPFRSKSTPVSANGTRPPYVSPDDESPADEPDVEAEWMRVMQPNVWRDTYTSTGSKKYGPEDVIVHYKPNPRVEIVLTRDKLQNSMAPLACVADEVIDLFTGLLQANADEGLTGQDVLVVPVFIPPPKGDTAEKPCGHWVCAVIDVQGKSITADRSEITANLLRWIDDATTRFGNRINQAEWTQHTPPNVVQQGNDKDCGIFTMLFAYLVGRRIAVPGRGASIDVTTLRKYFLYMLVTKVVDLPPLRSKLH</sequence>
<dbReference type="Gene3D" id="3.40.395.10">
    <property type="entry name" value="Adenoviral Proteinase, Chain A"/>
    <property type="match status" value="1"/>
</dbReference>
<dbReference type="InterPro" id="IPR038765">
    <property type="entry name" value="Papain-like_cys_pep_sf"/>
</dbReference>
<dbReference type="AlphaFoldDB" id="A0A9W6EYS3"/>
<evidence type="ECO:0000256" key="1">
    <source>
        <dbReference type="ARBA" id="ARBA00005234"/>
    </source>
</evidence>
<dbReference type="InterPro" id="IPR013083">
    <property type="entry name" value="Znf_RING/FYVE/PHD"/>
</dbReference>
<protein>
    <recommendedName>
        <fullName evidence="13">PHD-type domain-containing protein</fullName>
    </recommendedName>
</protein>
<feature type="compositionally biased region" description="Acidic residues" evidence="8">
    <location>
        <begin position="581"/>
        <end position="590"/>
    </location>
</feature>
<keyword evidence="3" id="KW-0479">Metal-binding</keyword>
<dbReference type="EMBL" id="BRXU01000002">
    <property type="protein sequence ID" value="GLC49530.1"/>
    <property type="molecule type" value="Genomic_DNA"/>
</dbReference>
<feature type="compositionally biased region" description="Pro residues" evidence="8">
    <location>
        <begin position="270"/>
        <end position="282"/>
    </location>
</feature>
<feature type="compositionally biased region" description="Low complexity" evidence="8">
    <location>
        <begin position="304"/>
        <end position="317"/>
    </location>
</feature>
<keyword evidence="6" id="KW-0862">Zinc</keyword>
<evidence type="ECO:0000256" key="8">
    <source>
        <dbReference type="SAM" id="MobiDB-lite"/>
    </source>
</evidence>
<evidence type="ECO:0000256" key="5">
    <source>
        <dbReference type="ARBA" id="ARBA00022801"/>
    </source>
</evidence>
<dbReference type="InterPro" id="IPR011011">
    <property type="entry name" value="Znf_FYVE_PHD"/>
</dbReference>
<dbReference type="Proteomes" id="UP001165080">
    <property type="component" value="Unassembled WGS sequence"/>
</dbReference>
<evidence type="ECO:0008006" key="13">
    <source>
        <dbReference type="Google" id="ProtNLM"/>
    </source>
</evidence>
<dbReference type="Pfam" id="PF00628">
    <property type="entry name" value="PHD"/>
    <property type="match status" value="1"/>
</dbReference>
<evidence type="ECO:0000256" key="6">
    <source>
        <dbReference type="ARBA" id="ARBA00022833"/>
    </source>
</evidence>
<proteinExistence type="inferred from homology"/>
<dbReference type="InterPro" id="IPR019787">
    <property type="entry name" value="Znf_PHD-finger"/>
</dbReference>
<dbReference type="SMART" id="SM00249">
    <property type="entry name" value="PHD"/>
    <property type="match status" value="1"/>
</dbReference>
<gene>
    <name evidence="11" type="primary">PLESTBF000120</name>
    <name evidence="11" type="ORF">PLESTB_000229200</name>
</gene>
<dbReference type="GO" id="GO:0008234">
    <property type="term" value="F:cysteine-type peptidase activity"/>
    <property type="evidence" value="ECO:0007669"/>
    <property type="project" value="InterPro"/>
</dbReference>
<feature type="compositionally biased region" description="Low complexity" evidence="8">
    <location>
        <begin position="171"/>
        <end position="184"/>
    </location>
</feature>
<dbReference type="InterPro" id="IPR003653">
    <property type="entry name" value="Peptidase_C48_C"/>
</dbReference>
<dbReference type="SUPFAM" id="SSF54001">
    <property type="entry name" value="Cysteine proteinases"/>
    <property type="match status" value="1"/>
</dbReference>
<feature type="compositionally biased region" description="Polar residues" evidence="8">
    <location>
        <begin position="284"/>
        <end position="296"/>
    </location>
</feature>
<dbReference type="Gene3D" id="3.30.40.10">
    <property type="entry name" value="Zinc/RING finger domain, C3HC4 (zinc finger)"/>
    <property type="match status" value="1"/>
</dbReference>
<dbReference type="InterPro" id="IPR001965">
    <property type="entry name" value="Znf_PHD"/>
</dbReference>
<feature type="compositionally biased region" description="Polar residues" evidence="8">
    <location>
        <begin position="365"/>
        <end position="377"/>
    </location>
</feature>
<comment type="caution">
    <text evidence="11">The sequence shown here is derived from an EMBL/GenBank/DDBJ whole genome shotgun (WGS) entry which is preliminary data.</text>
</comment>
<feature type="compositionally biased region" description="Polar residues" evidence="8">
    <location>
        <begin position="564"/>
        <end position="573"/>
    </location>
</feature>
<dbReference type="Pfam" id="PF02902">
    <property type="entry name" value="Peptidase_C48"/>
    <property type="match status" value="1"/>
</dbReference>
<dbReference type="PROSITE" id="PS50600">
    <property type="entry name" value="ULP_PROTEASE"/>
    <property type="match status" value="1"/>
</dbReference>
<evidence type="ECO:0000313" key="12">
    <source>
        <dbReference type="Proteomes" id="UP001165080"/>
    </source>
</evidence>
<organism evidence="11 12">
    <name type="scientific">Pleodorina starrii</name>
    <dbReference type="NCBI Taxonomy" id="330485"/>
    <lineage>
        <taxon>Eukaryota</taxon>
        <taxon>Viridiplantae</taxon>
        <taxon>Chlorophyta</taxon>
        <taxon>core chlorophytes</taxon>
        <taxon>Chlorophyceae</taxon>
        <taxon>CS clade</taxon>
        <taxon>Chlamydomonadales</taxon>
        <taxon>Volvocaceae</taxon>
        <taxon>Pleodorina</taxon>
    </lineage>
</organism>
<feature type="compositionally biased region" description="Polar residues" evidence="8">
    <location>
        <begin position="257"/>
        <end position="268"/>
    </location>
</feature>
<feature type="domain" description="Ubiquitin-like protease family profile" evidence="10">
    <location>
        <begin position="577"/>
        <end position="769"/>
    </location>
</feature>
<dbReference type="InterPro" id="IPR019786">
    <property type="entry name" value="Zinc_finger_PHD-type_CS"/>
</dbReference>
<comment type="similarity">
    <text evidence="1">Belongs to the peptidase C48 family.</text>
</comment>
<evidence type="ECO:0000259" key="9">
    <source>
        <dbReference type="PROSITE" id="PS50016"/>
    </source>
</evidence>
<dbReference type="GO" id="GO:0006508">
    <property type="term" value="P:proteolysis"/>
    <property type="evidence" value="ECO:0007669"/>
    <property type="project" value="UniProtKB-KW"/>
</dbReference>
<feature type="domain" description="PHD-type" evidence="9">
    <location>
        <begin position="469"/>
        <end position="518"/>
    </location>
</feature>
<evidence type="ECO:0000313" key="11">
    <source>
        <dbReference type="EMBL" id="GLC49530.1"/>
    </source>
</evidence>
<dbReference type="PANTHER" id="PTHR24102:SF28">
    <property type="entry name" value="PHD-TYPE DOMAIN-CONTAINING PROTEIN"/>
    <property type="match status" value="1"/>
</dbReference>
<reference evidence="11 12" key="1">
    <citation type="journal article" date="2023" name="Commun. Biol.">
        <title>Reorganization of the ancestral sex-determining regions during the evolution of trioecy in Pleodorina starrii.</title>
        <authorList>
            <person name="Takahashi K."/>
            <person name="Suzuki S."/>
            <person name="Kawai-Toyooka H."/>
            <person name="Yamamoto K."/>
            <person name="Hamaji T."/>
            <person name="Ootsuki R."/>
            <person name="Yamaguchi H."/>
            <person name="Kawachi M."/>
            <person name="Higashiyama T."/>
            <person name="Nozaki H."/>
        </authorList>
    </citation>
    <scope>NUCLEOTIDE SEQUENCE [LARGE SCALE GENOMIC DNA]</scope>
    <source>
        <strain evidence="11 12">NIES-4479</strain>
    </source>
</reference>
<dbReference type="PROSITE" id="PS01359">
    <property type="entry name" value="ZF_PHD_1"/>
    <property type="match status" value="1"/>
</dbReference>
<name>A0A9W6EYS3_9CHLO</name>
<accession>A0A9W6EYS3</accession>
<dbReference type="GO" id="GO:0008270">
    <property type="term" value="F:zinc ion binding"/>
    <property type="evidence" value="ECO:0007669"/>
    <property type="project" value="UniProtKB-KW"/>
</dbReference>
<dbReference type="SUPFAM" id="SSF57903">
    <property type="entry name" value="FYVE/PHD zinc finger"/>
    <property type="match status" value="1"/>
</dbReference>